<comment type="caution">
    <text evidence="1">The sequence shown here is derived from an EMBL/GenBank/DDBJ whole genome shotgun (WGS) entry which is preliminary data.</text>
</comment>
<evidence type="ECO:0008006" key="2">
    <source>
        <dbReference type="Google" id="ProtNLM"/>
    </source>
</evidence>
<evidence type="ECO:0000313" key="1">
    <source>
        <dbReference type="EMBL" id="KAF0688743.1"/>
    </source>
</evidence>
<dbReference type="AlphaFoldDB" id="A0A6A4XYM7"/>
<name>A0A6A4XYM7_9STRA</name>
<gene>
    <name evidence="1" type="ORF">As57867_019611</name>
</gene>
<dbReference type="InterPro" id="IPR013783">
    <property type="entry name" value="Ig-like_fold"/>
</dbReference>
<organism evidence="1">
    <name type="scientific">Aphanomyces stellatus</name>
    <dbReference type="NCBI Taxonomy" id="120398"/>
    <lineage>
        <taxon>Eukaryota</taxon>
        <taxon>Sar</taxon>
        <taxon>Stramenopiles</taxon>
        <taxon>Oomycota</taxon>
        <taxon>Saprolegniomycetes</taxon>
        <taxon>Saprolegniales</taxon>
        <taxon>Verrucalvaceae</taxon>
        <taxon>Aphanomyces</taxon>
    </lineage>
</organism>
<dbReference type="EMBL" id="VJMH01006674">
    <property type="protein sequence ID" value="KAF0688743.1"/>
    <property type="molecule type" value="Genomic_DNA"/>
</dbReference>
<dbReference type="OrthoDB" id="114660at2759"/>
<dbReference type="Gene3D" id="2.60.40.10">
    <property type="entry name" value="Immunoglobulins"/>
    <property type="match status" value="1"/>
</dbReference>
<dbReference type="SUPFAM" id="SSF49265">
    <property type="entry name" value="Fibronectin type III"/>
    <property type="match status" value="1"/>
</dbReference>
<dbReference type="InterPro" id="IPR036116">
    <property type="entry name" value="FN3_sf"/>
</dbReference>
<sequence>MNAVFPDTVVVSVHGSGASVTEIQQLVLTSNLPTVPGATGLFQLAFRNQGVTTTTPCLAFGIAAADLQTALNSLANVNSGHVVVTRTGDGTAAWGYGYVYQIAFSGNLHVGLSNVLGNVNQLVVFSVGQGTCSPLTTGIPSIQVSTLREGQPGYAYDVFFVGGSYGLVAPLAIVTEGTCVLPIQWTVVGGSARRVQEILVQNPATAITGTPSYKLTFNGVTTTACVTVNAAPAAGATAIQTALNGLSSIGANGVLVTQDIDPIRAPNGYIARVTFVGAAVAGNVPLLAVSMATCTAFASPSSSVTINEAQRGAGAGNELTLSTKYTGDTLGAMVVAYAVSQTFRVLDELFQVDEVVVQNPNNDIPGGASTYTLGFGGPTATLTWNALDTDMETAFATSLGVAGVTVTRRTDSAVAPGGFVYTIYYVQSIGSVGTLVATETFTTATVTATNIRTGTNTNLFSPTLVPLALATDSTTATSFLGGGTGLSVFKPNGFLWSVLFDSNIGDVPALIGATTSTAAPLQVFDNFVQGSPSSAYTATNLVPGTPYFMRVSASTAIGQSPFSAANTIVPSSVPNAPQNFKAGYDLFANEIQVVKTAAKHVLEVQQVTTTAAVISEVQTLTTTATQCSLCIAGNIAFRQPTVQVITVSALGPIVGSGTFQLVFTDTVANAVPNGQLTYPTYATAPIAWNALAQTLKTALTALAPFTASDLVVTRTGDASVNFKYGYVFAITFVGNRYAGEVLPLRIQDVTTAATVACPACTACAACTAITTLGNVGYTLAQSQN</sequence>
<reference evidence="1" key="1">
    <citation type="submission" date="2019-06" db="EMBL/GenBank/DDBJ databases">
        <title>Genomics analysis of Aphanomyces spp. identifies a new class of oomycete effector associated with host adaptation.</title>
        <authorList>
            <person name="Gaulin E."/>
        </authorList>
    </citation>
    <scope>NUCLEOTIDE SEQUENCE</scope>
    <source>
        <strain evidence="1">CBS 578.67</strain>
    </source>
</reference>
<accession>A0A6A4XYM7</accession>
<dbReference type="InterPro" id="IPR003961">
    <property type="entry name" value="FN3_dom"/>
</dbReference>
<dbReference type="CDD" id="cd00063">
    <property type="entry name" value="FN3"/>
    <property type="match status" value="1"/>
</dbReference>
<protein>
    <recommendedName>
        <fullName evidence="2">Fibronectin type-III domain-containing protein</fullName>
    </recommendedName>
</protein>
<feature type="non-terminal residue" evidence="1">
    <location>
        <position position="784"/>
    </location>
</feature>
<proteinExistence type="predicted"/>